<evidence type="ECO:0000259" key="6">
    <source>
        <dbReference type="Pfam" id="PF00931"/>
    </source>
</evidence>
<keyword evidence="3" id="KW-0677">Repeat</keyword>
<reference evidence="8" key="1">
    <citation type="journal article" date="2019" name="Int. J. Syst. Evol. Microbiol.">
        <title>The Global Catalogue of Microorganisms (GCM) 10K type strain sequencing project: providing services to taxonomists for standard genome sequencing and annotation.</title>
        <authorList>
            <consortium name="The Broad Institute Genomics Platform"/>
            <consortium name="The Broad Institute Genome Sequencing Center for Infectious Disease"/>
            <person name="Wu L."/>
            <person name="Ma J."/>
        </authorList>
    </citation>
    <scope>NUCLEOTIDE SEQUENCE [LARGE SCALE GENOMIC DNA]</scope>
    <source>
        <strain evidence="8">JCM 17441</strain>
    </source>
</reference>
<evidence type="ECO:0000313" key="7">
    <source>
        <dbReference type="EMBL" id="GAA4261815.1"/>
    </source>
</evidence>
<evidence type="ECO:0000313" key="8">
    <source>
        <dbReference type="Proteomes" id="UP001500620"/>
    </source>
</evidence>
<dbReference type="InterPro" id="IPR002182">
    <property type="entry name" value="NB-ARC"/>
</dbReference>
<keyword evidence="2" id="KW-0963">Cytoplasm</keyword>
<name>A0ABP8DQR8_9ACTN</name>
<evidence type="ECO:0000256" key="5">
    <source>
        <dbReference type="SAM" id="MobiDB-lite"/>
    </source>
</evidence>
<dbReference type="SUPFAM" id="SSF48452">
    <property type="entry name" value="TPR-like"/>
    <property type="match status" value="2"/>
</dbReference>
<dbReference type="Gene3D" id="3.40.50.300">
    <property type="entry name" value="P-loop containing nucleotide triphosphate hydrolases"/>
    <property type="match status" value="1"/>
</dbReference>
<gene>
    <name evidence="7" type="ORF">GCM10022255_095980</name>
</gene>
<dbReference type="Gene3D" id="1.25.40.10">
    <property type="entry name" value="Tetratricopeptide repeat domain"/>
    <property type="match status" value="2"/>
</dbReference>
<evidence type="ECO:0000256" key="3">
    <source>
        <dbReference type="ARBA" id="ARBA00022737"/>
    </source>
</evidence>
<accession>A0ABP8DQR8</accession>
<dbReference type="InterPro" id="IPR027417">
    <property type="entry name" value="P-loop_NTPase"/>
</dbReference>
<dbReference type="EMBL" id="BAABAT010000048">
    <property type="protein sequence ID" value="GAA4261815.1"/>
    <property type="molecule type" value="Genomic_DNA"/>
</dbReference>
<comment type="caution">
    <text evidence="7">The sequence shown here is derived from an EMBL/GenBank/DDBJ whole genome shotgun (WGS) entry which is preliminary data.</text>
</comment>
<keyword evidence="4" id="KW-0802">TPR repeat</keyword>
<evidence type="ECO:0000256" key="2">
    <source>
        <dbReference type="ARBA" id="ARBA00022490"/>
    </source>
</evidence>
<dbReference type="PRINTS" id="PR00364">
    <property type="entry name" value="DISEASERSIST"/>
</dbReference>
<comment type="subcellular location">
    <subcellularLocation>
        <location evidence="1">Cytoplasm</location>
    </subcellularLocation>
</comment>
<feature type="region of interest" description="Disordered" evidence="5">
    <location>
        <begin position="373"/>
        <end position="397"/>
    </location>
</feature>
<dbReference type="Proteomes" id="UP001500620">
    <property type="component" value="Unassembled WGS sequence"/>
</dbReference>
<organism evidence="7 8">
    <name type="scientific">Dactylosporangium darangshiense</name>
    <dbReference type="NCBI Taxonomy" id="579108"/>
    <lineage>
        <taxon>Bacteria</taxon>
        <taxon>Bacillati</taxon>
        <taxon>Actinomycetota</taxon>
        <taxon>Actinomycetes</taxon>
        <taxon>Micromonosporales</taxon>
        <taxon>Micromonosporaceae</taxon>
        <taxon>Dactylosporangium</taxon>
    </lineage>
</organism>
<sequence length="697" mass="74373">MPGLVNVPGQRAANVEHNTGIVQTGDGAQARQFNGPVTLGSPAAVDAPAGGLVALPKPAARTFVGRDAQLDELDRLVRAGAGVVAQAVHGLGGVGKSELALQYATAHRAEYRLVWWVLADSPEAIETGLAELAFRLHPDVQVIANQAEAAGWALVWLQSHDGWLLVLDNVEHRHHVARLLGQLSRGHVLITTRRDVGWEDITDGCLRLEVLNPADAAALLTRLSGQTDPGTAGVLAGELGCLPLALQQAGAYLRQTRTPMSDYLRQLRGDPERVLAAVAAGDGNGAQRAVARTWSVTIDMIAEQSPMAVRLLQVLACYAPDDLPRDVLTPVAEPGAADGALGVLASYNMITLTGQAVTTHRLVQAITMSQLRQPVPDAPSGDNHAAKLARPPKQDAQDLRTDTLRIAVELLRQAVPPGHPATALAGWPRWAALSPHVAALADQCPDHIGGLDLAWLFGQTALFERAQGRHRQALIQQQRALAITENALGPDHPDTATRLDKLAMTLWALGRAGDAEPLVRRALAITENALGPEHPDAATRLSNLARTLWTLGRAGDAEPLQRRALAITENTLGPDHPHMATRLDNLGITLWTLGRARDAEPLQRRALAITENALGPDHPDTADRLDNLGITLSALGRAGDAEPLQRRALAITENTFGPDHPDMADKLDTLADSLSALGRTEDAEQLQRRAAAIREVQ</sequence>
<feature type="domain" description="NB-ARC" evidence="6">
    <location>
        <begin position="75"/>
        <end position="223"/>
    </location>
</feature>
<dbReference type="InterPro" id="IPR011990">
    <property type="entry name" value="TPR-like_helical_dom_sf"/>
</dbReference>
<dbReference type="InterPro" id="IPR002151">
    <property type="entry name" value="Kinesin_light"/>
</dbReference>
<proteinExistence type="predicted"/>
<dbReference type="PANTHER" id="PTHR45783:SF3">
    <property type="entry name" value="KINESIN LIGHT CHAIN"/>
    <property type="match status" value="1"/>
</dbReference>
<evidence type="ECO:0000256" key="4">
    <source>
        <dbReference type="ARBA" id="ARBA00022803"/>
    </source>
</evidence>
<dbReference type="PANTHER" id="PTHR45783">
    <property type="entry name" value="KINESIN LIGHT CHAIN"/>
    <property type="match status" value="1"/>
</dbReference>
<dbReference type="RefSeq" id="WP_345138935.1">
    <property type="nucleotide sequence ID" value="NZ_BAABAT010000048.1"/>
</dbReference>
<keyword evidence="8" id="KW-1185">Reference proteome</keyword>
<evidence type="ECO:0000256" key="1">
    <source>
        <dbReference type="ARBA" id="ARBA00004496"/>
    </source>
</evidence>
<dbReference type="Pfam" id="PF00931">
    <property type="entry name" value="NB-ARC"/>
    <property type="match status" value="1"/>
</dbReference>
<dbReference type="Pfam" id="PF13424">
    <property type="entry name" value="TPR_12"/>
    <property type="match status" value="3"/>
</dbReference>
<dbReference type="SUPFAM" id="SSF52540">
    <property type="entry name" value="P-loop containing nucleoside triphosphate hydrolases"/>
    <property type="match status" value="1"/>
</dbReference>
<protein>
    <recommendedName>
        <fullName evidence="6">NB-ARC domain-containing protein</fullName>
    </recommendedName>
</protein>